<reference evidence="9" key="1">
    <citation type="journal article" date="2006" name="PLoS Biol.">
        <title>Macronuclear genome sequence of the ciliate Tetrahymena thermophila, a model eukaryote.</title>
        <authorList>
            <person name="Eisen J.A."/>
            <person name="Coyne R.S."/>
            <person name="Wu M."/>
            <person name="Wu D."/>
            <person name="Thiagarajan M."/>
            <person name="Wortman J.R."/>
            <person name="Badger J.H."/>
            <person name="Ren Q."/>
            <person name="Amedeo P."/>
            <person name="Jones K.M."/>
            <person name="Tallon L.J."/>
            <person name="Delcher A.L."/>
            <person name="Salzberg S.L."/>
            <person name="Silva J.C."/>
            <person name="Haas B.J."/>
            <person name="Majoros W.H."/>
            <person name="Farzad M."/>
            <person name="Carlton J.M."/>
            <person name="Smith R.K. Jr."/>
            <person name="Garg J."/>
            <person name="Pearlman R.E."/>
            <person name="Karrer K.M."/>
            <person name="Sun L."/>
            <person name="Manning G."/>
            <person name="Elde N.C."/>
            <person name="Turkewitz A.P."/>
            <person name="Asai D.J."/>
            <person name="Wilkes D.E."/>
            <person name="Wang Y."/>
            <person name="Cai H."/>
            <person name="Collins K."/>
            <person name="Stewart B.A."/>
            <person name="Lee S.R."/>
            <person name="Wilamowska K."/>
            <person name="Weinberg Z."/>
            <person name="Ruzzo W.L."/>
            <person name="Wloga D."/>
            <person name="Gaertig J."/>
            <person name="Frankel J."/>
            <person name="Tsao C.-C."/>
            <person name="Gorovsky M.A."/>
            <person name="Keeling P.J."/>
            <person name="Waller R.F."/>
            <person name="Patron N.J."/>
            <person name="Cherry J.M."/>
            <person name="Stover N.A."/>
            <person name="Krieger C.J."/>
            <person name="del Toro C."/>
            <person name="Ryder H.F."/>
            <person name="Williamson S.C."/>
            <person name="Barbeau R.A."/>
            <person name="Hamilton E.P."/>
            <person name="Orias E."/>
        </authorList>
    </citation>
    <scope>NUCLEOTIDE SEQUENCE [LARGE SCALE GENOMIC DNA]</scope>
    <source>
        <strain evidence="9">SB210</strain>
    </source>
</reference>
<feature type="compositionally biased region" description="Polar residues" evidence="6">
    <location>
        <begin position="29"/>
        <end position="48"/>
    </location>
</feature>
<keyword evidence="2" id="KW-0677">Repeat</keyword>
<dbReference type="Proteomes" id="UP000009168">
    <property type="component" value="Unassembled WGS sequence"/>
</dbReference>
<dbReference type="SMART" id="SM00356">
    <property type="entry name" value="ZnF_C3H1"/>
    <property type="match status" value="2"/>
</dbReference>
<organism evidence="8 9">
    <name type="scientific">Tetrahymena thermophila (strain SB210)</name>
    <dbReference type="NCBI Taxonomy" id="312017"/>
    <lineage>
        <taxon>Eukaryota</taxon>
        <taxon>Sar</taxon>
        <taxon>Alveolata</taxon>
        <taxon>Ciliophora</taxon>
        <taxon>Intramacronucleata</taxon>
        <taxon>Oligohymenophorea</taxon>
        <taxon>Hymenostomatida</taxon>
        <taxon>Tetrahymenina</taxon>
        <taxon>Tetrahymenidae</taxon>
        <taxon>Tetrahymena</taxon>
    </lineage>
</organism>
<dbReference type="KEGG" id="tet:TTHERM_00149480"/>
<dbReference type="STRING" id="312017.I7MGC8"/>
<dbReference type="GO" id="GO:0003729">
    <property type="term" value="F:mRNA binding"/>
    <property type="evidence" value="ECO:0007669"/>
    <property type="project" value="InterPro"/>
</dbReference>
<keyword evidence="3 5" id="KW-0863">Zinc-finger</keyword>
<feature type="domain" description="C3H1-type" evidence="7">
    <location>
        <begin position="78"/>
        <end position="106"/>
    </location>
</feature>
<dbReference type="PROSITE" id="PS50103">
    <property type="entry name" value="ZF_C3H1"/>
    <property type="match status" value="2"/>
</dbReference>
<name>I7MGC8_TETTS</name>
<evidence type="ECO:0000256" key="5">
    <source>
        <dbReference type="PROSITE-ProRule" id="PRU00723"/>
    </source>
</evidence>
<evidence type="ECO:0000256" key="4">
    <source>
        <dbReference type="ARBA" id="ARBA00022833"/>
    </source>
</evidence>
<feature type="region of interest" description="Disordered" evidence="6">
    <location>
        <begin position="22"/>
        <end position="73"/>
    </location>
</feature>
<feature type="zinc finger region" description="C3H1-type" evidence="5">
    <location>
        <begin position="78"/>
        <end position="106"/>
    </location>
</feature>
<keyword evidence="9" id="KW-1185">Reference proteome</keyword>
<evidence type="ECO:0000313" key="8">
    <source>
        <dbReference type="EMBL" id="EAS01338.1"/>
    </source>
</evidence>
<evidence type="ECO:0000259" key="7">
    <source>
        <dbReference type="PROSITE" id="PS50103"/>
    </source>
</evidence>
<dbReference type="RefSeq" id="XP_001021583.1">
    <property type="nucleotide sequence ID" value="XM_001021583.2"/>
</dbReference>
<dbReference type="InterPro" id="IPR045877">
    <property type="entry name" value="ZFP36-like"/>
</dbReference>
<dbReference type="InParanoid" id="I7MGC8"/>
<dbReference type="HOGENOM" id="CLU_999199_0_0_1"/>
<feature type="zinc finger region" description="C3H1-type" evidence="5">
    <location>
        <begin position="119"/>
        <end position="147"/>
    </location>
</feature>
<feature type="compositionally biased region" description="Low complexity" evidence="6">
    <location>
        <begin position="52"/>
        <end position="66"/>
    </location>
</feature>
<dbReference type="eggNOG" id="KOG1677">
    <property type="taxonomic scope" value="Eukaryota"/>
</dbReference>
<accession>I7MGC8</accession>
<dbReference type="Gene3D" id="4.10.1000.10">
    <property type="entry name" value="Zinc finger, CCCH-type"/>
    <property type="match status" value="2"/>
</dbReference>
<dbReference type="EMBL" id="GG662603">
    <property type="protein sequence ID" value="EAS01338.1"/>
    <property type="molecule type" value="Genomic_DNA"/>
</dbReference>
<sequence>MIKNYQYDNYLIDSAAAQKDLHIQKQNHKQSTSSNHPQESYSTATSSDSDGENNQNLSQNQQESSSTTEPQNLIQKERYKTELCRNYQIHGTCNYGKKCQYAHGRHELQQKPERKTNQYYKTRPCKEFFNTLTCPYGQRCKYNHDTRSINEIIKPSTFYQKKLLTISTPQASKQNTSSSTSSRLLFFQQNFNKNNVDNQIEIQAKQLTAPYSTLQLQQKENNFFRNPFQQEIVYNQIPIANSLTFNEPNTYNKNQDFNQKNLLPTLDSSFLSSSYFFQW</sequence>
<dbReference type="InterPro" id="IPR036855">
    <property type="entry name" value="Znf_CCCH_sf"/>
</dbReference>
<dbReference type="PANTHER" id="PTHR12547:SF18">
    <property type="entry name" value="PROTEIN TIS11"/>
    <property type="match status" value="1"/>
</dbReference>
<dbReference type="GeneID" id="7826007"/>
<dbReference type="InterPro" id="IPR000571">
    <property type="entry name" value="Znf_CCCH"/>
</dbReference>
<evidence type="ECO:0000256" key="2">
    <source>
        <dbReference type="ARBA" id="ARBA00022737"/>
    </source>
</evidence>
<dbReference type="FunFam" id="4.10.1000.10:FF:000001">
    <property type="entry name" value="zinc finger CCCH domain-containing protein 15-like"/>
    <property type="match status" value="1"/>
</dbReference>
<dbReference type="Pfam" id="PF00642">
    <property type="entry name" value="zf-CCCH"/>
    <property type="match status" value="2"/>
</dbReference>
<dbReference type="GO" id="GO:0008270">
    <property type="term" value="F:zinc ion binding"/>
    <property type="evidence" value="ECO:0007669"/>
    <property type="project" value="UniProtKB-KW"/>
</dbReference>
<proteinExistence type="predicted"/>
<gene>
    <name evidence="8" type="ORF">TTHERM_00149480</name>
</gene>
<dbReference type="AlphaFoldDB" id="I7MGC8"/>
<keyword evidence="1 5" id="KW-0479">Metal-binding</keyword>
<keyword evidence="4 5" id="KW-0862">Zinc</keyword>
<dbReference type="OrthoDB" id="409924at2759"/>
<dbReference type="SUPFAM" id="SSF90229">
    <property type="entry name" value="CCCH zinc finger"/>
    <property type="match status" value="2"/>
</dbReference>
<evidence type="ECO:0000256" key="6">
    <source>
        <dbReference type="SAM" id="MobiDB-lite"/>
    </source>
</evidence>
<evidence type="ECO:0000313" key="9">
    <source>
        <dbReference type="Proteomes" id="UP000009168"/>
    </source>
</evidence>
<protein>
    <submittedName>
        <fullName evidence="8">Zinc finger protein CTH1</fullName>
    </submittedName>
</protein>
<feature type="domain" description="C3H1-type" evidence="7">
    <location>
        <begin position="119"/>
        <end position="147"/>
    </location>
</feature>
<dbReference type="PANTHER" id="PTHR12547">
    <property type="entry name" value="CCCH ZINC FINGER/TIS11-RELATED"/>
    <property type="match status" value="1"/>
</dbReference>
<evidence type="ECO:0000256" key="1">
    <source>
        <dbReference type="ARBA" id="ARBA00022723"/>
    </source>
</evidence>
<evidence type="ECO:0000256" key="3">
    <source>
        <dbReference type="ARBA" id="ARBA00022771"/>
    </source>
</evidence>